<feature type="signal peptide" evidence="4">
    <location>
        <begin position="1"/>
        <end position="30"/>
    </location>
</feature>
<keyword evidence="3" id="KW-0378">Hydrolase</keyword>
<sequence>MFRTRIKGLIRTPEVLALAFLALFAATALAVGNGSVLAAEAGEIEARAARIAGDATRTRFVVDLSDAVEIAPFVLGDPHRIIVDLPNVRFSLPPEAGKGGRGLITGWRYGSIARNKARIVIDTKGPALIDKSFVLPKVDGQPARMVLDIVTATEEAFAEEVARTANAAQAGAVTAGKGDRQPIRNKERTRPLIVLDPGHGGIDSGAVGKKGTLEKAVVLDFASILKRKLEETGRFEVALTRSDDSFIPLKQRVEIARGLHADLFVSVHADSVRQAYVRGGTVYTLSERASDRLSAQIARNENQSDILAGLEFEEEADDVSDILIDLTRRETKNFSVYFANALVGELQSAVKMINNPHRSAGFVVLKAADVPSVLVELGYLSNMHDEKLLTSDEWRGRAADAITVAITRFFEPRIAHQDAAIDGNSIAGVAPSQQ</sequence>
<dbReference type="PANTHER" id="PTHR30404">
    <property type="entry name" value="N-ACETYLMURAMOYL-L-ALANINE AMIDASE"/>
    <property type="match status" value="1"/>
</dbReference>
<dbReference type="RefSeq" id="WP_111432948.1">
    <property type="nucleotide sequence ID" value="NZ_JACIGG010000005.1"/>
</dbReference>
<dbReference type="Proteomes" id="UP000249299">
    <property type="component" value="Unassembled WGS sequence"/>
</dbReference>
<keyword evidence="7" id="KW-1185">Reference proteome</keyword>
<dbReference type="SMART" id="SM00646">
    <property type="entry name" value="Ami_3"/>
    <property type="match status" value="1"/>
</dbReference>
<dbReference type="OrthoDB" id="9806267at2"/>
<evidence type="ECO:0000256" key="4">
    <source>
        <dbReference type="SAM" id="SignalP"/>
    </source>
</evidence>
<comment type="catalytic activity">
    <reaction evidence="1">
        <text>Hydrolyzes the link between N-acetylmuramoyl residues and L-amino acid residues in certain cell-wall glycopeptides.</text>
        <dbReference type="EC" id="3.5.1.28"/>
    </reaction>
</comment>
<proteinExistence type="predicted"/>
<dbReference type="EMBL" id="NPEV01000005">
    <property type="protein sequence ID" value="RAI29093.1"/>
    <property type="molecule type" value="Genomic_DNA"/>
</dbReference>
<dbReference type="EC" id="3.5.1.28" evidence="2"/>
<feature type="domain" description="MurNAc-LAA" evidence="5">
    <location>
        <begin position="253"/>
        <end position="407"/>
    </location>
</feature>
<feature type="chain" id="PRO_5016252704" description="N-acetylmuramoyl-L-alanine amidase" evidence="4">
    <location>
        <begin position="31"/>
        <end position="434"/>
    </location>
</feature>
<keyword evidence="4" id="KW-0732">Signal</keyword>
<evidence type="ECO:0000256" key="2">
    <source>
        <dbReference type="ARBA" id="ARBA00011901"/>
    </source>
</evidence>
<dbReference type="Pfam" id="PF11741">
    <property type="entry name" value="AMIN"/>
    <property type="match status" value="1"/>
</dbReference>
<evidence type="ECO:0000256" key="3">
    <source>
        <dbReference type="ARBA" id="ARBA00022801"/>
    </source>
</evidence>
<evidence type="ECO:0000256" key="1">
    <source>
        <dbReference type="ARBA" id="ARBA00001561"/>
    </source>
</evidence>
<evidence type="ECO:0000313" key="7">
    <source>
        <dbReference type="Proteomes" id="UP000249299"/>
    </source>
</evidence>
<dbReference type="GO" id="GO:0030288">
    <property type="term" value="C:outer membrane-bounded periplasmic space"/>
    <property type="evidence" value="ECO:0007669"/>
    <property type="project" value="TreeGrafter"/>
</dbReference>
<dbReference type="Pfam" id="PF01520">
    <property type="entry name" value="Amidase_3"/>
    <property type="match status" value="1"/>
</dbReference>
<accession>A0A327JUE6</accession>
<dbReference type="CDD" id="cd02696">
    <property type="entry name" value="MurNAc-LAA"/>
    <property type="match status" value="1"/>
</dbReference>
<reference evidence="6 7" key="1">
    <citation type="submission" date="2017-07" db="EMBL/GenBank/DDBJ databases">
        <title>Draft Genome Sequences of Select Purple Nonsulfur Bacteria.</title>
        <authorList>
            <person name="Lasarre B."/>
            <person name="Mckinlay J.B."/>
        </authorList>
    </citation>
    <scope>NUCLEOTIDE SEQUENCE [LARGE SCALE GENOMIC DNA]</scope>
    <source>
        <strain evidence="6 7">DSM 11290</strain>
    </source>
</reference>
<evidence type="ECO:0000259" key="5">
    <source>
        <dbReference type="SMART" id="SM00646"/>
    </source>
</evidence>
<gene>
    <name evidence="6" type="ORF">CH339_03750</name>
</gene>
<dbReference type="SUPFAM" id="SSF53187">
    <property type="entry name" value="Zn-dependent exopeptidases"/>
    <property type="match status" value="1"/>
</dbReference>
<dbReference type="GO" id="GO:0009253">
    <property type="term" value="P:peptidoglycan catabolic process"/>
    <property type="evidence" value="ECO:0007669"/>
    <property type="project" value="InterPro"/>
</dbReference>
<evidence type="ECO:0000313" key="6">
    <source>
        <dbReference type="EMBL" id="RAI29093.1"/>
    </source>
</evidence>
<dbReference type="Gene3D" id="2.60.40.3500">
    <property type="match status" value="1"/>
</dbReference>
<dbReference type="InterPro" id="IPR050695">
    <property type="entry name" value="N-acetylmuramoyl_amidase_3"/>
</dbReference>
<dbReference type="PANTHER" id="PTHR30404:SF0">
    <property type="entry name" value="N-ACETYLMURAMOYL-L-ALANINE AMIDASE AMIC"/>
    <property type="match status" value="1"/>
</dbReference>
<organism evidence="6 7">
    <name type="scientific">Rhodobium orientis</name>
    <dbReference type="NCBI Taxonomy" id="34017"/>
    <lineage>
        <taxon>Bacteria</taxon>
        <taxon>Pseudomonadati</taxon>
        <taxon>Pseudomonadota</taxon>
        <taxon>Alphaproteobacteria</taxon>
        <taxon>Hyphomicrobiales</taxon>
        <taxon>Rhodobiaceae</taxon>
        <taxon>Rhodobium</taxon>
    </lineage>
</organism>
<dbReference type="AlphaFoldDB" id="A0A327JUE6"/>
<dbReference type="InterPro" id="IPR021731">
    <property type="entry name" value="AMIN_dom"/>
</dbReference>
<dbReference type="Gene3D" id="3.40.630.40">
    <property type="entry name" value="Zn-dependent exopeptidases"/>
    <property type="match status" value="1"/>
</dbReference>
<name>A0A327JUE6_9HYPH</name>
<dbReference type="InterPro" id="IPR002508">
    <property type="entry name" value="MurNAc-LAA_cat"/>
</dbReference>
<dbReference type="GO" id="GO:0008745">
    <property type="term" value="F:N-acetylmuramoyl-L-alanine amidase activity"/>
    <property type="evidence" value="ECO:0007669"/>
    <property type="project" value="UniProtKB-EC"/>
</dbReference>
<protein>
    <recommendedName>
        <fullName evidence="2">N-acetylmuramoyl-L-alanine amidase</fullName>
        <ecNumber evidence="2">3.5.1.28</ecNumber>
    </recommendedName>
</protein>
<comment type="caution">
    <text evidence="6">The sequence shown here is derived from an EMBL/GenBank/DDBJ whole genome shotgun (WGS) entry which is preliminary data.</text>
</comment>